<gene>
    <name evidence="1" type="ORF">F2Q69_00014646</name>
</gene>
<comment type="caution">
    <text evidence="1">The sequence shown here is derived from an EMBL/GenBank/DDBJ whole genome shotgun (WGS) entry which is preliminary data.</text>
</comment>
<proteinExistence type="predicted"/>
<dbReference type="AlphaFoldDB" id="A0A8S9R6Z6"/>
<evidence type="ECO:0000313" key="2">
    <source>
        <dbReference type="Proteomes" id="UP000712600"/>
    </source>
</evidence>
<name>A0A8S9R6Z6_BRACR</name>
<organism evidence="1 2">
    <name type="scientific">Brassica cretica</name>
    <name type="common">Mustard</name>
    <dbReference type="NCBI Taxonomy" id="69181"/>
    <lineage>
        <taxon>Eukaryota</taxon>
        <taxon>Viridiplantae</taxon>
        <taxon>Streptophyta</taxon>
        <taxon>Embryophyta</taxon>
        <taxon>Tracheophyta</taxon>
        <taxon>Spermatophyta</taxon>
        <taxon>Magnoliopsida</taxon>
        <taxon>eudicotyledons</taxon>
        <taxon>Gunneridae</taxon>
        <taxon>Pentapetalae</taxon>
        <taxon>rosids</taxon>
        <taxon>malvids</taxon>
        <taxon>Brassicales</taxon>
        <taxon>Brassicaceae</taxon>
        <taxon>Brassiceae</taxon>
        <taxon>Brassica</taxon>
    </lineage>
</organism>
<dbReference type="Proteomes" id="UP000712600">
    <property type="component" value="Unassembled WGS sequence"/>
</dbReference>
<dbReference type="EMBL" id="QGKX02000996">
    <property type="protein sequence ID" value="KAF3559610.1"/>
    <property type="molecule type" value="Genomic_DNA"/>
</dbReference>
<sequence length="49" mass="5399">MTTGTMKKVLNLAKGVVMFIICGGELNPPEASRAHRSYSRCYLAFPLIL</sequence>
<evidence type="ECO:0000313" key="1">
    <source>
        <dbReference type="EMBL" id="KAF3559610.1"/>
    </source>
</evidence>
<accession>A0A8S9R6Z6</accession>
<protein>
    <submittedName>
        <fullName evidence="1">Uncharacterized protein</fullName>
    </submittedName>
</protein>
<reference evidence="1" key="1">
    <citation type="submission" date="2019-12" db="EMBL/GenBank/DDBJ databases">
        <title>Genome sequencing and annotation of Brassica cretica.</title>
        <authorList>
            <person name="Studholme D.J."/>
            <person name="Sarris P."/>
        </authorList>
    </citation>
    <scope>NUCLEOTIDE SEQUENCE</scope>
    <source>
        <strain evidence="1">PFS-109/04</strain>
        <tissue evidence="1">Leaf</tissue>
    </source>
</reference>